<dbReference type="SUPFAM" id="SSF52402">
    <property type="entry name" value="Adenine nucleotide alpha hydrolases-like"/>
    <property type="match status" value="1"/>
</dbReference>
<organism evidence="2 3">
    <name type="scientific">Halobaculum magnesiiphilum</name>
    <dbReference type="NCBI Taxonomy" id="1017351"/>
    <lineage>
        <taxon>Archaea</taxon>
        <taxon>Methanobacteriati</taxon>
        <taxon>Methanobacteriota</taxon>
        <taxon>Stenosarchaea group</taxon>
        <taxon>Halobacteria</taxon>
        <taxon>Halobacteriales</taxon>
        <taxon>Haloferacaceae</taxon>
        <taxon>Halobaculum</taxon>
    </lineage>
</organism>
<dbReference type="KEGG" id="hmp:K6T50_03550"/>
<dbReference type="PANTHER" id="PTHR43284:SF1">
    <property type="entry name" value="ASPARAGINE SYNTHETASE"/>
    <property type="match status" value="1"/>
</dbReference>
<proteinExistence type="predicted"/>
<feature type="domain" description="Asparagine synthetase" evidence="1">
    <location>
        <begin position="187"/>
        <end position="251"/>
    </location>
</feature>
<name>A0A8T8WET5_9EURY</name>
<dbReference type="Gene3D" id="3.40.50.620">
    <property type="entry name" value="HUPs"/>
    <property type="match status" value="1"/>
</dbReference>
<gene>
    <name evidence="2" type="ORF">K6T50_03550</name>
</gene>
<dbReference type="PANTHER" id="PTHR43284">
    <property type="entry name" value="ASPARAGINE SYNTHETASE (GLUTAMINE-HYDROLYZING)"/>
    <property type="match status" value="1"/>
</dbReference>
<dbReference type="GO" id="GO:0006529">
    <property type="term" value="P:asparagine biosynthetic process"/>
    <property type="evidence" value="ECO:0007669"/>
    <property type="project" value="InterPro"/>
</dbReference>
<evidence type="ECO:0000313" key="3">
    <source>
        <dbReference type="Proteomes" id="UP000826254"/>
    </source>
</evidence>
<accession>A0A8T8WET5</accession>
<dbReference type="EMBL" id="CP081958">
    <property type="protein sequence ID" value="QZP38243.1"/>
    <property type="molecule type" value="Genomic_DNA"/>
</dbReference>
<dbReference type="SUPFAM" id="SSF56235">
    <property type="entry name" value="N-terminal nucleophile aminohydrolases (Ntn hydrolases)"/>
    <property type="match status" value="1"/>
</dbReference>
<sequence length="540" mass="61998">MDITCKFTSSVEEYEGTKLIGFCQWRQCVDESNLPIEAFSKATTRPEVKDVARSVTGFFSVLTPIDDGWCIAADYINSYPIYYVSTTGPIHLTDSQEHAIQELSNTEFDTVSTAEYRTASYVTGPQTLLKGVSQSQAGEIIHLSPSGIDKERYFNFEYGNQHDRTFEHVHRNWEICISRLIEYANGRPIWVPLSAGFDSRYIVTALAEMGYPNLNSFSWSSRPQQDEHLTAERVARSLGVEHHHWEPSHEDWRRIYRSSGREELDNQLWLSSVPVLREWGAVRELANQGTVPENSVIVPGHSGDMIAGSHLSDVALSPPVSEREVIDEILRIHYRYNAIDQTQEEHIRERIRDVIQFGGGPLTQALEAVERFDWRERQAKWITAATKTHGQTGLDWWLPFWDAECVDFWLDTSFKQRSGRRFQRKAVQDKYRSVADNPVGHFAATSLTGRIKNIGRESRIEPLLRKMYNYATSILESPKQSVQTPEEIYENLEYRFGMIPRDTFLQAYNGDADHRAYRARLLLGDIDVGDITHPIDRVDQ</sequence>
<dbReference type="AlphaFoldDB" id="A0A8T8WET5"/>
<dbReference type="GeneID" id="67177186"/>
<dbReference type="InterPro" id="IPR029055">
    <property type="entry name" value="Ntn_hydrolases_N"/>
</dbReference>
<evidence type="ECO:0000259" key="1">
    <source>
        <dbReference type="Pfam" id="PF00733"/>
    </source>
</evidence>
<dbReference type="Pfam" id="PF00733">
    <property type="entry name" value="Asn_synthase"/>
    <property type="match status" value="1"/>
</dbReference>
<evidence type="ECO:0000313" key="2">
    <source>
        <dbReference type="EMBL" id="QZP38243.1"/>
    </source>
</evidence>
<dbReference type="InterPro" id="IPR014729">
    <property type="entry name" value="Rossmann-like_a/b/a_fold"/>
</dbReference>
<dbReference type="InterPro" id="IPR051786">
    <property type="entry name" value="ASN_synthetase/amidase"/>
</dbReference>
<keyword evidence="3" id="KW-1185">Reference proteome</keyword>
<protein>
    <submittedName>
        <fullName evidence="2">Asparagine synthase C-terminal domain-containing protein</fullName>
    </submittedName>
</protein>
<dbReference type="RefSeq" id="WP_222608044.1">
    <property type="nucleotide sequence ID" value="NZ_CP081958.1"/>
</dbReference>
<reference evidence="2 3" key="1">
    <citation type="journal article" date="2021" name="Int. J. Syst. Evol. Microbiol.">
        <title>Halobaculum halophilum sp. nov. and Halobaculum salinum sp. nov., isolated from salt lake and saline soil.</title>
        <authorList>
            <person name="Cui H.L."/>
            <person name="Shi X.W."/>
            <person name="Yin X.M."/>
            <person name="Yang X.Y."/>
            <person name="Hou J."/>
            <person name="Zhu L."/>
        </authorList>
    </citation>
    <scope>NUCLEOTIDE SEQUENCE [LARGE SCALE GENOMIC DNA]</scope>
    <source>
        <strain evidence="2 3">NBRC 109044</strain>
    </source>
</reference>
<dbReference type="Proteomes" id="UP000826254">
    <property type="component" value="Chromosome"/>
</dbReference>
<dbReference type="GO" id="GO:0004066">
    <property type="term" value="F:asparagine synthase (glutamine-hydrolyzing) activity"/>
    <property type="evidence" value="ECO:0007669"/>
    <property type="project" value="InterPro"/>
</dbReference>
<dbReference type="InterPro" id="IPR001962">
    <property type="entry name" value="Asn_synthase"/>
</dbReference>